<dbReference type="AlphaFoldDB" id="A0A0A9HM02"/>
<reference evidence="1" key="1">
    <citation type="submission" date="2014-09" db="EMBL/GenBank/DDBJ databases">
        <authorList>
            <person name="Magalhaes I.L.F."/>
            <person name="Oliveira U."/>
            <person name="Santos F.R."/>
            <person name="Vidigal T.H.D.A."/>
            <person name="Brescovit A.D."/>
            <person name="Santos A.J."/>
        </authorList>
    </citation>
    <scope>NUCLEOTIDE SEQUENCE</scope>
    <source>
        <tissue evidence="1">Shoot tissue taken approximately 20 cm above the soil surface</tissue>
    </source>
</reference>
<protein>
    <submittedName>
        <fullName evidence="1">Uncharacterized protein</fullName>
    </submittedName>
</protein>
<evidence type="ECO:0000313" key="1">
    <source>
        <dbReference type="EMBL" id="JAE35896.1"/>
    </source>
</evidence>
<sequence length="25" mass="3009">MTETCHNTVMPFLIRRAQEKKIFIT</sequence>
<accession>A0A0A9HM02</accession>
<proteinExistence type="predicted"/>
<reference evidence="1" key="2">
    <citation type="journal article" date="2015" name="Data Brief">
        <title>Shoot transcriptome of the giant reed, Arundo donax.</title>
        <authorList>
            <person name="Barrero R.A."/>
            <person name="Guerrero F.D."/>
            <person name="Moolhuijzen P."/>
            <person name="Goolsby J.A."/>
            <person name="Tidwell J."/>
            <person name="Bellgard S.E."/>
            <person name="Bellgard M.I."/>
        </authorList>
    </citation>
    <scope>NUCLEOTIDE SEQUENCE</scope>
    <source>
        <tissue evidence="1">Shoot tissue taken approximately 20 cm above the soil surface</tissue>
    </source>
</reference>
<name>A0A0A9HM02_ARUDO</name>
<dbReference type="EMBL" id="GBRH01162000">
    <property type="protein sequence ID" value="JAE35896.1"/>
    <property type="molecule type" value="Transcribed_RNA"/>
</dbReference>
<organism evidence="1">
    <name type="scientific">Arundo donax</name>
    <name type="common">Giant reed</name>
    <name type="synonym">Donax arundinaceus</name>
    <dbReference type="NCBI Taxonomy" id="35708"/>
    <lineage>
        <taxon>Eukaryota</taxon>
        <taxon>Viridiplantae</taxon>
        <taxon>Streptophyta</taxon>
        <taxon>Embryophyta</taxon>
        <taxon>Tracheophyta</taxon>
        <taxon>Spermatophyta</taxon>
        <taxon>Magnoliopsida</taxon>
        <taxon>Liliopsida</taxon>
        <taxon>Poales</taxon>
        <taxon>Poaceae</taxon>
        <taxon>PACMAD clade</taxon>
        <taxon>Arundinoideae</taxon>
        <taxon>Arundineae</taxon>
        <taxon>Arundo</taxon>
    </lineage>
</organism>